<dbReference type="AlphaFoldDB" id="A0A834ICV6"/>
<feature type="binding site" evidence="14">
    <location>
        <position position="402"/>
    </location>
    <ligand>
        <name>Na(+)</name>
        <dbReference type="ChEBI" id="CHEBI:29101"/>
        <label>1</label>
    </ligand>
</feature>
<dbReference type="InterPro" id="IPR000175">
    <property type="entry name" value="Na/ntran_symport"/>
</dbReference>
<feature type="transmembrane region" description="Helical" evidence="16">
    <location>
        <begin position="125"/>
        <end position="147"/>
    </location>
</feature>
<evidence type="ECO:0000256" key="14">
    <source>
        <dbReference type="PIRSR" id="PIRSR600175-1"/>
    </source>
</evidence>
<keyword evidence="5 15" id="KW-0769">Symport</keyword>
<keyword evidence="7 16" id="KW-1133">Transmembrane helix</keyword>
<dbReference type="OrthoDB" id="6581954at2759"/>
<evidence type="ECO:0000256" key="4">
    <source>
        <dbReference type="ARBA" id="ARBA00022692"/>
    </source>
</evidence>
<dbReference type="SUPFAM" id="SSF161070">
    <property type="entry name" value="SNF-like"/>
    <property type="match status" value="1"/>
</dbReference>
<comment type="similarity">
    <text evidence="2 15">Belongs to the sodium:neurotransmitter symporter (SNF) (TC 2.A.22) family.</text>
</comment>
<evidence type="ECO:0000256" key="1">
    <source>
        <dbReference type="ARBA" id="ARBA00004141"/>
    </source>
</evidence>
<comment type="caution">
    <text evidence="17">The sequence shown here is derived from an EMBL/GenBank/DDBJ whole genome shotgun (WGS) entry which is preliminary data.</text>
</comment>
<feature type="transmembrane region" description="Helical" evidence="16">
    <location>
        <begin position="76"/>
        <end position="94"/>
    </location>
</feature>
<keyword evidence="9" id="KW-0406">Ion transport</keyword>
<evidence type="ECO:0000256" key="6">
    <source>
        <dbReference type="ARBA" id="ARBA00022970"/>
    </source>
</evidence>
<evidence type="ECO:0000256" key="15">
    <source>
        <dbReference type="RuleBase" id="RU003732"/>
    </source>
</evidence>
<accession>A0A834ICV6</accession>
<dbReference type="EMBL" id="JAACXV010000402">
    <property type="protein sequence ID" value="KAF7278379.1"/>
    <property type="molecule type" value="Genomic_DNA"/>
</dbReference>
<feature type="transmembrane region" description="Helical" evidence="16">
    <location>
        <begin position="430"/>
        <end position="447"/>
    </location>
</feature>
<dbReference type="PANTHER" id="PTHR11616:SF321">
    <property type="entry name" value="SODIUM-DEPENDENT NUTRIENT AMINO ACID TRANSPORTER 1-RELATED"/>
    <property type="match status" value="1"/>
</dbReference>
<evidence type="ECO:0000313" key="18">
    <source>
        <dbReference type="Proteomes" id="UP000625711"/>
    </source>
</evidence>
<dbReference type="PANTHER" id="PTHR11616">
    <property type="entry name" value="SODIUM/CHLORIDE DEPENDENT TRANSPORTER"/>
    <property type="match status" value="1"/>
</dbReference>
<evidence type="ECO:0000256" key="13">
    <source>
        <dbReference type="ARBA" id="ARBA00037785"/>
    </source>
</evidence>
<evidence type="ECO:0000256" key="3">
    <source>
        <dbReference type="ARBA" id="ARBA00022448"/>
    </source>
</evidence>
<sequence length="626" mass="70948">MAVENGHTNNGFIGDEIARDADKEKDTCDDQDEDGDDRVNWSKPIEFLMSCISMNVGLGNIWRFPFVAYENGGGAFLVPYILVLIFLGRPMYYLEACLGQFMSRGNVKIFESMALGLKGIGYGQLLATVSVATYYCSLMAITLLYFVNSFTWNLPWASCDPAWYEISWIKESNVTCVPSKLTSENLNFTGNQLSSAELYFRVEILKELQDITDGIGAPEWRLTICLFVSWMITFAICAKGVLSSGKAAYFLALFPYLILISLLIRAVTLDGASTGIYYFIKPKWEMLLNAKVWYAAVTQCFFSLNIGFGSISMYASYNNFKHNVYRDAMVVTTLDTCTSLLAGTIIFGILGNLAVKMQLDVPDVIKSGGTGLAFISYPEAIARFDFVPWLFAILFFLMLFVLGVGSLVSLQSCAFTVIMDAFPKLKMWQVSLGTALGGFIISLVYITPGGQWIFTMIDFFGGTLIYYVLNICEVILIIYWYGLENISLDIAFMTGRKPGIYWRLCWAVVIPIIFSIVFIYFIITFEPLTYESKPYPLNIISWGWILFAAGVIQPIIWLIYEYFKYMRKTKITDSNLKDALFGHSNWVPKRNRIYLKWKEFKSIKLMERSLKSRSKIVDKLCILIGR</sequence>
<evidence type="ECO:0000256" key="12">
    <source>
        <dbReference type="ARBA" id="ARBA00023201"/>
    </source>
</evidence>
<comment type="function">
    <text evidence="13">Unusual broad substrate spectrum amino acid:sodium cotransporter that promotes absorption of the D isomers of essential amino acids. Neutral amino acids are the preferred substrates, especially methionine and phenylalanine.</text>
</comment>
<reference evidence="17" key="1">
    <citation type="submission" date="2020-08" db="EMBL/GenBank/DDBJ databases">
        <title>Genome sequencing and assembly of the red palm weevil Rhynchophorus ferrugineus.</title>
        <authorList>
            <person name="Dias G.B."/>
            <person name="Bergman C.M."/>
            <person name="Manee M."/>
        </authorList>
    </citation>
    <scope>NUCLEOTIDE SEQUENCE</scope>
    <source>
        <strain evidence="17">AA-2017</strain>
        <tissue evidence="17">Whole larva</tissue>
    </source>
</reference>
<dbReference type="InterPro" id="IPR037272">
    <property type="entry name" value="SNS_sf"/>
</dbReference>
<evidence type="ECO:0000256" key="9">
    <source>
        <dbReference type="ARBA" id="ARBA00023065"/>
    </source>
</evidence>
<protein>
    <recommendedName>
        <fullName evidence="15">Transporter</fullName>
    </recommendedName>
</protein>
<feature type="transmembrane region" description="Helical" evidence="16">
    <location>
        <begin position="254"/>
        <end position="280"/>
    </location>
</feature>
<dbReference type="GO" id="GO:0005886">
    <property type="term" value="C:plasma membrane"/>
    <property type="evidence" value="ECO:0007669"/>
    <property type="project" value="TreeGrafter"/>
</dbReference>
<organism evidence="17 18">
    <name type="scientific">Rhynchophorus ferrugineus</name>
    <name type="common">Red palm weevil</name>
    <name type="synonym">Curculio ferrugineus</name>
    <dbReference type="NCBI Taxonomy" id="354439"/>
    <lineage>
        <taxon>Eukaryota</taxon>
        <taxon>Metazoa</taxon>
        <taxon>Ecdysozoa</taxon>
        <taxon>Arthropoda</taxon>
        <taxon>Hexapoda</taxon>
        <taxon>Insecta</taxon>
        <taxon>Pterygota</taxon>
        <taxon>Neoptera</taxon>
        <taxon>Endopterygota</taxon>
        <taxon>Coleoptera</taxon>
        <taxon>Polyphaga</taxon>
        <taxon>Cucujiformia</taxon>
        <taxon>Curculionidae</taxon>
        <taxon>Dryophthorinae</taxon>
        <taxon>Rhynchophorus</taxon>
    </lineage>
</organism>
<evidence type="ECO:0000313" key="17">
    <source>
        <dbReference type="EMBL" id="KAF7278379.1"/>
    </source>
</evidence>
<feature type="transmembrane region" description="Helical" evidence="16">
    <location>
        <begin position="220"/>
        <end position="242"/>
    </location>
</feature>
<evidence type="ECO:0000256" key="8">
    <source>
        <dbReference type="ARBA" id="ARBA00023053"/>
    </source>
</evidence>
<name>A0A834ICV6_RHYFE</name>
<gene>
    <name evidence="17" type="ORF">GWI33_008508</name>
</gene>
<keyword evidence="11" id="KW-0325">Glycoprotein</keyword>
<dbReference type="GO" id="GO:0015179">
    <property type="term" value="F:L-amino acid transmembrane transporter activity"/>
    <property type="evidence" value="ECO:0007669"/>
    <property type="project" value="TreeGrafter"/>
</dbReference>
<feature type="transmembrane region" description="Helical" evidence="16">
    <location>
        <begin position="292"/>
        <end position="316"/>
    </location>
</feature>
<evidence type="ECO:0000256" key="2">
    <source>
        <dbReference type="ARBA" id="ARBA00006459"/>
    </source>
</evidence>
<dbReference type="CDD" id="cd10324">
    <property type="entry name" value="SLC6sbd"/>
    <property type="match status" value="1"/>
</dbReference>
<proteinExistence type="inferred from homology"/>
<feature type="transmembrane region" description="Helical" evidence="16">
    <location>
        <begin position="504"/>
        <end position="523"/>
    </location>
</feature>
<keyword evidence="10 16" id="KW-0472">Membrane</keyword>
<dbReference type="PRINTS" id="PR00176">
    <property type="entry name" value="NANEUSMPORT"/>
</dbReference>
<feature type="binding site" evidence="14">
    <location>
        <position position="60"/>
    </location>
    <ligand>
        <name>Na(+)</name>
        <dbReference type="ChEBI" id="CHEBI:29101"/>
        <label>1</label>
    </ligand>
</feature>
<dbReference type="GO" id="GO:0046872">
    <property type="term" value="F:metal ion binding"/>
    <property type="evidence" value="ECO:0007669"/>
    <property type="project" value="UniProtKB-KW"/>
</dbReference>
<keyword evidence="6" id="KW-0029">Amino-acid transport</keyword>
<evidence type="ECO:0000256" key="11">
    <source>
        <dbReference type="ARBA" id="ARBA00023180"/>
    </source>
</evidence>
<feature type="transmembrane region" description="Helical" evidence="16">
    <location>
        <begin position="535"/>
        <end position="560"/>
    </location>
</feature>
<dbReference type="GO" id="GO:0089718">
    <property type="term" value="P:amino acid import across plasma membrane"/>
    <property type="evidence" value="ECO:0007669"/>
    <property type="project" value="TreeGrafter"/>
</dbReference>
<dbReference type="Proteomes" id="UP000625711">
    <property type="component" value="Unassembled WGS sequence"/>
</dbReference>
<dbReference type="Pfam" id="PF00209">
    <property type="entry name" value="SNF"/>
    <property type="match status" value="1"/>
</dbReference>
<keyword evidence="8 14" id="KW-0915">Sodium</keyword>
<feature type="binding site" evidence="14">
    <location>
        <position position="56"/>
    </location>
    <ligand>
        <name>Na(+)</name>
        <dbReference type="ChEBI" id="CHEBI:29101"/>
        <label>1</label>
    </ligand>
</feature>
<keyword evidence="14" id="KW-0479">Metal-binding</keyword>
<evidence type="ECO:0000256" key="16">
    <source>
        <dbReference type="SAM" id="Phobius"/>
    </source>
</evidence>
<keyword evidence="12" id="KW-0739">Sodium transport</keyword>
<keyword evidence="4 15" id="KW-0812">Transmembrane</keyword>
<feature type="binding site" evidence="14">
    <location>
        <position position="406"/>
    </location>
    <ligand>
        <name>Na(+)</name>
        <dbReference type="ChEBI" id="CHEBI:29101"/>
        <label>1</label>
    </ligand>
</feature>
<keyword evidence="3 15" id="KW-0813">Transport</keyword>
<evidence type="ECO:0000256" key="10">
    <source>
        <dbReference type="ARBA" id="ARBA00023136"/>
    </source>
</evidence>
<evidence type="ECO:0000256" key="5">
    <source>
        <dbReference type="ARBA" id="ARBA00022847"/>
    </source>
</evidence>
<feature type="binding site" evidence="14">
    <location>
        <position position="303"/>
    </location>
    <ligand>
        <name>Na(+)</name>
        <dbReference type="ChEBI" id="CHEBI:29101"/>
        <label>1</label>
    </ligand>
</feature>
<dbReference type="PROSITE" id="PS00610">
    <property type="entry name" value="NA_NEUROTRAN_SYMP_1"/>
    <property type="match status" value="1"/>
</dbReference>
<dbReference type="GO" id="GO:0005283">
    <property type="term" value="F:amino acid:sodium symporter activity"/>
    <property type="evidence" value="ECO:0007669"/>
    <property type="project" value="TreeGrafter"/>
</dbReference>
<evidence type="ECO:0000256" key="7">
    <source>
        <dbReference type="ARBA" id="ARBA00022989"/>
    </source>
</evidence>
<comment type="subcellular location">
    <subcellularLocation>
        <location evidence="1">Membrane</location>
        <topology evidence="1">Multi-pass membrane protein</topology>
    </subcellularLocation>
</comment>
<feature type="transmembrane region" description="Helical" evidence="16">
    <location>
        <begin position="386"/>
        <end position="410"/>
    </location>
</feature>
<keyword evidence="18" id="KW-1185">Reference proteome</keyword>
<dbReference type="PROSITE" id="PS50267">
    <property type="entry name" value="NA_NEUROTRAN_SYMP_3"/>
    <property type="match status" value="1"/>
</dbReference>
<feature type="transmembrane region" description="Helical" evidence="16">
    <location>
        <begin position="459"/>
        <end position="483"/>
    </location>
</feature>
<feature type="transmembrane region" description="Helical" evidence="16">
    <location>
        <begin position="328"/>
        <end position="350"/>
    </location>
</feature>